<accession>A0A6J6G278</accession>
<proteinExistence type="predicted"/>
<evidence type="ECO:0000313" key="1">
    <source>
        <dbReference type="EMBL" id="CAB4593125.1"/>
    </source>
</evidence>
<dbReference type="EMBL" id="CAEZZS010000003">
    <property type="protein sequence ID" value="CAB4767848.1"/>
    <property type="molecule type" value="Genomic_DNA"/>
</dbReference>
<gene>
    <name evidence="1" type="ORF">UFOPK1811_00292</name>
    <name evidence="2" type="ORF">UFOPK2360_00205</name>
    <name evidence="3" type="ORF">UFOPK2922_00155</name>
    <name evidence="4" type="ORF">UFOPK3306_01098</name>
</gene>
<dbReference type="EMBL" id="CAEZUJ010000007">
    <property type="protein sequence ID" value="CAB4593125.1"/>
    <property type="molecule type" value="Genomic_DNA"/>
</dbReference>
<reference evidence="1" key="1">
    <citation type="submission" date="2020-05" db="EMBL/GenBank/DDBJ databases">
        <authorList>
            <person name="Chiriac C."/>
            <person name="Salcher M."/>
            <person name="Ghai R."/>
            <person name="Kavagutti S V."/>
        </authorList>
    </citation>
    <scope>NUCLEOTIDE SEQUENCE</scope>
</reference>
<dbReference type="EMBL" id="CAFBLI010000099">
    <property type="protein sequence ID" value="CAB4874044.1"/>
    <property type="molecule type" value="Genomic_DNA"/>
</dbReference>
<dbReference type="InterPro" id="IPR005651">
    <property type="entry name" value="Trm112-like"/>
</dbReference>
<dbReference type="Pfam" id="PF03966">
    <property type="entry name" value="Trm112p"/>
    <property type="match status" value="1"/>
</dbReference>
<evidence type="ECO:0000313" key="3">
    <source>
        <dbReference type="EMBL" id="CAB4767848.1"/>
    </source>
</evidence>
<dbReference type="Gene3D" id="2.20.25.10">
    <property type="match status" value="1"/>
</dbReference>
<dbReference type="AlphaFoldDB" id="A0A6J6G278"/>
<evidence type="ECO:0000313" key="2">
    <source>
        <dbReference type="EMBL" id="CAB4676419.1"/>
    </source>
</evidence>
<name>A0A6J6G278_9ZZZZ</name>
<evidence type="ECO:0000313" key="4">
    <source>
        <dbReference type="EMBL" id="CAB4874044.1"/>
    </source>
</evidence>
<protein>
    <submittedName>
        <fullName evidence="1">Unannotated protein</fullName>
    </submittedName>
</protein>
<dbReference type="SUPFAM" id="SSF158997">
    <property type="entry name" value="Trm112p-like"/>
    <property type="match status" value="1"/>
</dbReference>
<dbReference type="EMBL" id="CAEZXH010000006">
    <property type="protein sequence ID" value="CAB4676419.1"/>
    <property type="molecule type" value="Genomic_DNA"/>
</dbReference>
<sequence>MSIDPKILAVLACPECHASLEEINSELLCVKCPLAYPIQDGIPVLLIDQARKR</sequence>
<organism evidence="1">
    <name type="scientific">freshwater metagenome</name>
    <dbReference type="NCBI Taxonomy" id="449393"/>
    <lineage>
        <taxon>unclassified sequences</taxon>
        <taxon>metagenomes</taxon>
        <taxon>ecological metagenomes</taxon>
    </lineage>
</organism>